<sequence length="34" mass="3618">MAEVDPGLAAGDRVVLHPSDRIADGVTVAEWEIQ</sequence>
<reference evidence="1 2" key="1">
    <citation type="submission" date="2020-08" db="EMBL/GenBank/DDBJ databases">
        <title>Genomic Encyclopedia of Type Strains, Phase IV (KMG-V): Genome sequencing to study the core and pangenomes of soil and plant-associated prokaryotes.</title>
        <authorList>
            <person name="Whitman W."/>
        </authorList>
    </citation>
    <scope>NUCLEOTIDE SEQUENCE [LARGE SCALE GENOMIC DNA]</scope>
    <source>
        <strain evidence="1 2">SEMIA 489</strain>
    </source>
</reference>
<evidence type="ECO:0000313" key="2">
    <source>
        <dbReference type="Proteomes" id="UP000523431"/>
    </source>
</evidence>
<organism evidence="1 2">
    <name type="scientific">Rhizobium etli</name>
    <dbReference type="NCBI Taxonomy" id="29449"/>
    <lineage>
        <taxon>Bacteria</taxon>
        <taxon>Pseudomonadati</taxon>
        <taxon>Pseudomonadota</taxon>
        <taxon>Alphaproteobacteria</taxon>
        <taxon>Hyphomicrobiales</taxon>
        <taxon>Rhizobiaceae</taxon>
        <taxon>Rhizobium/Agrobacterium group</taxon>
        <taxon>Rhizobium</taxon>
    </lineage>
</organism>
<name>A0A7W6ZN13_RHIET</name>
<comment type="caution">
    <text evidence="1">The sequence shown here is derived from an EMBL/GenBank/DDBJ whole genome shotgun (WGS) entry which is preliminary data.</text>
</comment>
<accession>A0A7W6ZN13</accession>
<protein>
    <submittedName>
        <fullName evidence="1">Uncharacterized protein</fullName>
    </submittedName>
</protein>
<dbReference type="EMBL" id="JACIID010000018">
    <property type="protein sequence ID" value="MBB4539053.1"/>
    <property type="molecule type" value="Genomic_DNA"/>
</dbReference>
<proteinExistence type="predicted"/>
<dbReference type="Proteomes" id="UP000523431">
    <property type="component" value="Unassembled WGS sequence"/>
</dbReference>
<dbReference type="AlphaFoldDB" id="A0A7W6ZN13"/>
<gene>
    <name evidence="1" type="ORF">GGE57_005842</name>
</gene>
<evidence type="ECO:0000313" key="1">
    <source>
        <dbReference type="EMBL" id="MBB4539053.1"/>
    </source>
</evidence>